<dbReference type="EMBL" id="ATBP01000036">
    <property type="protein sequence ID" value="ETR73840.1"/>
    <property type="molecule type" value="Genomic_DNA"/>
</dbReference>
<sequence>MTISYANPQKYIKDMYELGAITFLYHKKKQTYYQVDLFKHTLIKKNPAHLQGYSRFIRVITDFCWDIQKQQYASQLHTSYDHLKLYLIIPEKLENLWLGHQLKLFQKYGIEQKDIINVTARFANKKLKLTSVNMAAGTKIIKDISGI</sequence>
<reference evidence="2" key="1">
    <citation type="submission" date="2012-11" db="EMBL/GenBank/DDBJ databases">
        <authorList>
            <person name="Lucero-Rivera Y.E."/>
            <person name="Tovar-Ramirez D."/>
        </authorList>
    </citation>
    <scope>NUCLEOTIDE SEQUENCE [LARGE SCALE GENOMIC DNA]</scope>
    <source>
        <strain evidence="2">Araruama</strain>
    </source>
</reference>
<evidence type="ECO:0000313" key="1">
    <source>
        <dbReference type="EMBL" id="ETR73840.1"/>
    </source>
</evidence>
<gene>
    <name evidence="1" type="ORF">OMM_06697</name>
</gene>
<comment type="caution">
    <text evidence="1">The sequence shown here is derived from an EMBL/GenBank/DDBJ whole genome shotgun (WGS) entry which is preliminary data.</text>
</comment>
<accession>A0A1V1PGC0</accession>
<name>A0A1V1PGC0_9BACT</name>
<evidence type="ECO:0000313" key="2">
    <source>
        <dbReference type="Proteomes" id="UP000189670"/>
    </source>
</evidence>
<dbReference type="Proteomes" id="UP000189670">
    <property type="component" value="Unassembled WGS sequence"/>
</dbReference>
<protein>
    <submittedName>
        <fullName evidence="1">Uncharacterized protein</fullName>
    </submittedName>
</protein>
<dbReference type="AlphaFoldDB" id="A0A1V1PGC0"/>
<organism evidence="1 2">
    <name type="scientific">Candidatus Magnetoglobus multicellularis str. Araruama</name>
    <dbReference type="NCBI Taxonomy" id="890399"/>
    <lineage>
        <taxon>Bacteria</taxon>
        <taxon>Pseudomonadati</taxon>
        <taxon>Thermodesulfobacteriota</taxon>
        <taxon>Desulfobacteria</taxon>
        <taxon>Desulfobacterales</taxon>
        <taxon>Desulfobacteraceae</taxon>
        <taxon>Candidatus Magnetoglobus</taxon>
    </lineage>
</organism>
<proteinExistence type="predicted"/>